<keyword evidence="11" id="KW-0472">Membrane</keyword>
<feature type="domain" description="Laminin EGF-like" evidence="20">
    <location>
        <begin position="1024"/>
        <end position="1071"/>
    </location>
</feature>
<feature type="disulfide bond" evidence="17">
    <location>
        <begin position="112"/>
        <end position="124"/>
    </location>
</feature>
<keyword evidence="10" id="KW-1133">Transmembrane helix</keyword>
<evidence type="ECO:0000256" key="11">
    <source>
        <dbReference type="ARBA" id="ARBA00023136"/>
    </source>
</evidence>
<feature type="disulfide bond" evidence="17">
    <location>
        <begin position="306"/>
        <end position="324"/>
    </location>
</feature>
<dbReference type="PANTHER" id="PTHR10574">
    <property type="entry name" value="NETRIN/LAMININ-RELATED"/>
    <property type="match status" value="1"/>
</dbReference>
<evidence type="ECO:0000256" key="14">
    <source>
        <dbReference type="ARBA" id="ARBA00023180"/>
    </source>
</evidence>
<evidence type="ECO:0000259" key="22">
    <source>
        <dbReference type="PROSITE" id="PS51115"/>
    </source>
</evidence>
<evidence type="ECO:0000256" key="3">
    <source>
        <dbReference type="ARBA" id="ARBA00004308"/>
    </source>
</evidence>
<keyword evidence="6" id="KW-0812">Transmembrane</keyword>
<evidence type="ECO:0000256" key="6">
    <source>
        <dbReference type="ARBA" id="ARBA00022692"/>
    </source>
</evidence>
<feature type="domain" description="Ig-like" evidence="21">
    <location>
        <begin position="1420"/>
        <end position="1509"/>
    </location>
</feature>
<feature type="domain" description="Laminin IV type A" evidence="22">
    <location>
        <begin position="1153"/>
        <end position="1332"/>
    </location>
</feature>
<dbReference type="InterPro" id="IPR002049">
    <property type="entry name" value="LE_dom"/>
</dbReference>
<feature type="domain" description="Laminin EGF-like" evidence="20">
    <location>
        <begin position="1079"/>
        <end position="1127"/>
    </location>
</feature>
<evidence type="ECO:0000259" key="20">
    <source>
        <dbReference type="PROSITE" id="PS50027"/>
    </source>
</evidence>
<evidence type="ECO:0000256" key="12">
    <source>
        <dbReference type="ARBA" id="ARBA00023157"/>
    </source>
</evidence>
<evidence type="ECO:0000259" key="21">
    <source>
        <dbReference type="PROSITE" id="PS50835"/>
    </source>
</evidence>
<name>A0A9P0A6Y5_BEMTA</name>
<dbReference type="PROSITE" id="PS01248">
    <property type="entry name" value="EGF_LAM_1"/>
    <property type="match status" value="3"/>
</dbReference>
<keyword evidence="15 18" id="KW-0424">Laminin EGF-like domain</keyword>
<feature type="disulfide bond" evidence="17">
    <location>
        <begin position="279"/>
        <end position="294"/>
    </location>
</feature>
<dbReference type="PROSITE" id="PS50027">
    <property type="entry name" value="EGF_LAM_2"/>
    <property type="match status" value="2"/>
</dbReference>
<dbReference type="PANTHER" id="PTHR10574:SF406">
    <property type="entry name" value="LAMININ SUBUNIT ALPHA 5"/>
    <property type="match status" value="1"/>
</dbReference>
<accession>A0A9P0A6Y5</accession>
<feature type="disulfide bond" evidence="18">
    <location>
        <begin position="1043"/>
        <end position="1052"/>
    </location>
</feature>
<keyword evidence="13" id="KW-0675">Receptor</keyword>
<evidence type="ECO:0000256" key="9">
    <source>
        <dbReference type="ARBA" id="ARBA00022869"/>
    </source>
</evidence>
<gene>
    <name evidence="23" type="ORF">BEMITA_LOCUS4719</name>
</gene>
<dbReference type="PROSITE" id="PS51115">
    <property type="entry name" value="LAMININ_IVA"/>
    <property type="match status" value="2"/>
</dbReference>
<dbReference type="Gene3D" id="2.60.40.10">
    <property type="entry name" value="Immunoglobulins"/>
    <property type="match status" value="4"/>
</dbReference>
<dbReference type="GO" id="GO:0005604">
    <property type="term" value="C:basement membrane"/>
    <property type="evidence" value="ECO:0007669"/>
    <property type="project" value="UniProtKB-SubCell"/>
</dbReference>
<dbReference type="GO" id="GO:0016020">
    <property type="term" value="C:membrane"/>
    <property type="evidence" value="ECO:0007669"/>
    <property type="project" value="UniProtKB-SubCell"/>
</dbReference>
<dbReference type="FunFam" id="2.10.25.10:FF:000307">
    <property type="entry name" value="Basement membrane-specific heparan sulfate proteoglycan core protein"/>
    <property type="match status" value="1"/>
</dbReference>
<keyword evidence="12 16" id="KW-1015">Disulfide bond</keyword>
<feature type="disulfide bond" evidence="18">
    <location>
        <begin position="1079"/>
        <end position="1091"/>
    </location>
</feature>
<keyword evidence="9" id="KW-0084">Basement membrane</keyword>
<dbReference type="InterPro" id="IPR023415">
    <property type="entry name" value="LDLR_class-A_CS"/>
</dbReference>
<dbReference type="Proteomes" id="UP001152759">
    <property type="component" value="Chromosome 2"/>
</dbReference>
<organism evidence="23 24">
    <name type="scientific">Bemisia tabaci</name>
    <name type="common">Sweetpotato whitefly</name>
    <name type="synonym">Aleurodes tabaci</name>
    <dbReference type="NCBI Taxonomy" id="7038"/>
    <lineage>
        <taxon>Eukaryota</taxon>
        <taxon>Metazoa</taxon>
        <taxon>Ecdysozoa</taxon>
        <taxon>Arthropoda</taxon>
        <taxon>Hexapoda</taxon>
        <taxon>Insecta</taxon>
        <taxon>Pterygota</taxon>
        <taxon>Neoptera</taxon>
        <taxon>Paraneoptera</taxon>
        <taxon>Hemiptera</taxon>
        <taxon>Sternorrhyncha</taxon>
        <taxon>Aleyrodoidea</taxon>
        <taxon>Aleyrodidae</taxon>
        <taxon>Aleyrodinae</taxon>
        <taxon>Bemisia</taxon>
    </lineage>
</organism>
<feature type="disulfide bond" evidence="18">
    <location>
        <begin position="1055"/>
        <end position="1069"/>
    </location>
</feature>
<dbReference type="PROSITE" id="PS50068">
    <property type="entry name" value="LDLRA_2"/>
    <property type="match status" value="7"/>
</dbReference>
<dbReference type="InterPro" id="IPR000034">
    <property type="entry name" value="Laminin_IV"/>
</dbReference>
<feature type="disulfide bond" evidence="17">
    <location>
        <begin position="119"/>
        <end position="137"/>
    </location>
</feature>
<feature type="disulfide bond" evidence="17">
    <location>
        <begin position="318"/>
        <end position="333"/>
    </location>
</feature>
<evidence type="ECO:0000313" key="24">
    <source>
        <dbReference type="Proteomes" id="UP001152759"/>
    </source>
</evidence>
<dbReference type="SUPFAM" id="SSF57424">
    <property type="entry name" value="LDL receptor-like module"/>
    <property type="match status" value="6"/>
</dbReference>
<keyword evidence="5" id="KW-0272">Extracellular matrix</keyword>
<keyword evidence="24" id="KW-1185">Reference proteome</keyword>
<evidence type="ECO:0000256" key="18">
    <source>
        <dbReference type="PROSITE-ProRule" id="PRU00460"/>
    </source>
</evidence>
<feature type="domain" description="Laminin IV type A" evidence="22">
    <location>
        <begin position="808"/>
        <end position="990"/>
    </location>
</feature>
<dbReference type="InterPro" id="IPR036055">
    <property type="entry name" value="LDL_receptor-like_sf"/>
</dbReference>
<feature type="domain" description="Ig-like" evidence="21">
    <location>
        <begin position="1518"/>
        <end position="1551"/>
    </location>
</feature>
<dbReference type="InterPro" id="IPR056863">
    <property type="entry name" value="LMN_ATRN_NET-like_EGF"/>
</dbReference>
<evidence type="ECO:0000256" key="15">
    <source>
        <dbReference type="ARBA" id="ARBA00023292"/>
    </source>
</evidence>
<dbReference type="GO" id="GO:0009888">
    <property type="term" value="P:tissue development"/>
    <property type="evidence" value="ECO:0007669"/>
    <property type="project" value="TreeGrafter"/>
</dbReference>
<evidence type="ECO:0000259" key="19">
    <source>
        <dbReference type="PROSITE" id="PS50026"/>
    </source>
</evidence>
<dbReference type="SMART" id="SM00180">
    <property type="entry name" value="EGF_Lam"/>
    <property type="match status" value="5"/>
</dbReference>
<dbReference type="InterPro" id="IPR013783">
    <property type="entry name" value="Ig-like_fold"/>
</dbReference>
<dbReference type="FunFam" id="2.10.25.10:FF:000106">
    <property type="entry name" value="Heparan sulfate proteoglycan 2"/>
    <property type="match status" value="1"/>
</dbReference>
<dbReference type="InterPro" id="IPR000742">
    <property type="entry name" value="EGF"/>
</dbReference>
<dbReference type="Gene3D" id="4.10.400.10">
    <property type="entry name" value="Low-density Lipoprotein Receptor"/>
    <property type="match status" value="7"/>
</dbReference>
<dbReference type="SMART" id="SM00409">
    <property type="entry name" value="IG"/>
    <property type="match status" value="3"/>
</dbReference>
<dbReference type="Pfam" id="PF13927">
    <property type="entry name" value="Ig_3"/>
    <property type="match status" value="3"/>
</dbReference>
<keyword evidence="4" id="KW-0964">Secreted</keyword>
<dbReference type="Pfam" id="PF24973">
    <property type="entry name" value="EGF_LMN_ATRN"/>
    <property type="match status" value="1"/>
</dbReference>
<feature type="domain" description="EGF-like" evidence="19">
    <location>
        <begin position="722"/>
        <end position="758"/>
    </location>
</feature>
<dbReference type="InterPro" id="IPR050440">
    <property type="entry name" value="Laminin/Netrin_ECM"/>
</dbReference>
<dbReference type="GO" id="GO:0030154">
    <property type="term" value="P:cell differentiation"/>
    <property type="evidence" value="ECO:0007669"/>
    <property type="project" value="UniProtKB-ARBA"/>
</dbReference>
<dbReference type="Pfam" id="PF00053">
    <property type="entry name" value="EGF_laminin"/>
    <property type="match status" value="5"/>
</dbReference>
<evidence type="ECO:0000256" key="5">
    <source>
        <dbReference type="ARBA" id="ARBA00022530"/>
    </source>
</evidence>
<feature type="disulfide bond" evidence="17">
    <location>
        <begin position="267"/>
        <end position="285"/>
    </location>
</feature>
<dbReference type="FunFam" id="4.10.400.10:FF:000045">
    <property type="entry name" value="Low-density lipoprotein receptor-related protein 2"/>
    <property type="match status" value="1"/>
</dbReference>
<dbReference type="SMART" id="SM00408">
    <property type="entry name" value="IGc2"/>
    <property type="match status" value="3"/>
</dbReference>
<dbReference type="Gene3D" id="2.10.25.10">
    <property type="entry name" value="Laminin"/>
    <property type="match status" value="2"/>
</dbReference>
<evidence type="ECO:0000256" key="16">
    <source>
        <dbReference type="PROSITE-ProRule" id="PRU00076"/>
    </source>
</evidence>
<dbReference type="InterPro" id="IPR003598">
    <property type="entry name" value="Ig_sub2"/>
</dbReference>
<feature type="disulfide bond" evidence="18">
    <location>
        <begin position="1098"/>
        <end position="1107"/>
    </location>
</feature>
<feature type="disulfide bond" evidence="17">
    <location>
        <begin position="33"/>
        <end position="51"/>
    </location>
</feature>
<feature type="disulfide bond" evidence="16">
    <location>
        <begin position="748"/>
        <end position="757"/>
    </location>
</feature>
<keyword evidence="16" id="KW-0245">EGF-like domain</keyword>
<feature type="domain" description="Ig-like" evidence="21">
    <location>
        <begin position="379"/>
        <end position="469"/>
    </location>
</feature>
<evidence type="ECO:0000256" key="7">
    <source>
        <dbReference type="ARBA" id="ARBA00022729"/>
    </source>
</evidence>
<feature type="domain" description="Ig-like" evidence="21">
    <location>
        <begin position="154"/>
        <end position="246"/>
    </location>
</feature>
<dbReference type="Pfam" id="PF00052">
    <property type="entry name" value="Laminin_B"/>
    <property type="match status" value="3"/>
</dbReference>
<protein>
    <recommendedName>
        <fullName evidence="25">Basement membrane-specific heparan sulfate proteoglycan core protein</fullName>
    </recommendedName>
</protein>
<dbReference type="InterPro" id="IPR007110">
    <property type="entry name" value="Ig-like_dom"/>
</dbReference>
<dbReference type="InterPro" id="IPR036179">
    <property type="entry name" value="Ig-like_dom_sf"/>
</dbReference>
<keyword evidence="14" id="KW-0325">Glycoprotein</keyword>
<sequence length="1568" mass="173453">MCIPIEKKCDNFDDCKDRSDEQACPCREDMFHCNNSYCVPMFRRCNKINDCQDGSDEMNCPKSSCANTEFQCVSDKKCINRSFRCNRKADCADHSDERNCEYVPPRYDPVPCLSNEFRCGNGLCISWNHRCDNVSDCSDGSDERGCSRYQNSIPSSLGLDLKTYPNEQVIKETREVVFQCRDEGPLRAKVRWVRGNGLPLPPGSRDKNGRLEIPDIKIQHSGTYICEAVDYLYDSNARAIVYLNVEEFVQPTFRAPAPACGYNEATCSNGECIPKSKVCDDHYDCTDGSDEMRCNQHGCEPNEFWCANKRCVQKTWRCDSEDDCGDGSDELNCAPALPGSPCKSNEFECRSGRQCTPKSFQCDGQPDCADGSDEVGCAPVTIRIPPPPMVVLEAGSLFTVSCTADGGPTPEIVWRLNWGHIPAKCNTTSVRGVGVLTCPDVQEKDQGAYSCEGINSRGSTFAIPDTILTIKEPVNTRGSCLRGTFNDLALTRSDCINCFCFGVSTQCKSANLFTFQLPPPFGKHQIISVVIDSTLQNIEIKKNELSNWPDVQSIGRDGFLLRSDDNNAINADNAYPYYAFPDSYLGNQLKSYGGYIKYTVRFLGEGTSSTVPDVIISLLLHFLFIFTYPRVQYLTGPSYETTITNIRMDSAGNRNIGLGQAAYVEECRCPAGYTGLSCETCLPGYNRRASGPWLGQCYKEEQVCRPGTYGDPSRGIPCQACPCPLANSLNQFGRTCHLDTDGQVTCDCPPEYTGRRCEKCAAGYSGNPLIPGDFCRQGYCDAAGSLSPLPNPSTGQCICKISSAFVTSNTQDFKLVEYRDIRSPIKTGFQVNPNSRELVYNNFYPGNQEVFYWVLPPRFLGDKITSYGGYLNYTLRYVPAQGGQSSRNSAHDVEIISANNIRLQHFQSDRQIQPNRVETISVPILEQYWQREDGKTANREHLLMALADLSNILIKATYTTKTEEVALTSVTLDVAENRNTGQSRALEVEQCQCPPGHTGLSCEDCDAGYTRQEQGLYLGICEPCACNGHSDQCDPETGVCFSCRDHTTGDFCNICEDGYEGRPDKGEPCLPTGKQDSSCNCDPRGSISPVCVNGLCTCKRNVEGEKCDRCLPGTFDLSASHIDGCLSCYCSGVSHNCQSSSLYQTQIPMELISEQHGFTLTDTNRHDVIRDGFELNVALSQIGYEFKDDSRQQKRLFWSLPPSFTGNRLTSYGGNLTFSRLYQARYENEPTYDQDVIISGKGLTLYWSSQNSIPPDTVSTDIIPLEETHWKRLDQQKVASRADMLKALSSVDAILIRATLGSQITHTYLSDVMLDTAVRQETGQRRASQIEICRCPAGYTGDSCESCSGGYYQDRYGTCSKCPCNGREESCGLDYNLQVVCKCQYGFTGQYCDRRGVCQSQCIPRLENQVPGTPEPQLEPTISVSISEPKIQIVAVGSSVQFRCSSRSLITNRPLQVVWTKESSRLPNDAIDTGDGLLILRRVQEADSGTYICTSTDGTAIIVDRASLVVGGSPVEPPQVAIFPKTLNVKVGDAVEFRCQATGSPTPTLEWTGARTLNPQFLLYDLFS</sequence>
<comment type="caution">
    <text evidence="16">Lacks conserved residue(s) required for the propagation of feature annotation.</text>
</comment>
<dbReference type="GO" id="GO:0012505">
    <property type="term" value="C:endomembrane system"/>
    <property type="evidence" value="ECO:0007669"/>
    <property type="project" value="UniProtKB-SubCell"/>
</dbReference>
<dbReference type="PROSITE" id="PS00022">
    <property type="entry name" value="EGF_1"/>
    <property type="match status" value="1"/>
</dbReference>
<keyword evidence="8" id="KW-0677">Repeat</keyword>
<dbReference type="SMART" id="SM00281">
    <property type="entry name" value="LamB"/>
    <property type="match status" value="2"/>
</dbReference>
<dbReference type="Gene3D" id="2.170.300.10">
    <property type="entry name" value="Tie2 ligand-binding domain superfamily"/>
    <property type="match status" value="2"/>
</dbReference>
<evidence type="ECO:0000256" key="8">
    <source>
        <dbReference type="ARBA" id="ARBA00022737"/>
    </source>
</evidence>
<dbReference type="PROSITE" id="PS50835">
    <property type="entry name" value="IG_LIKE"/>
    <property type="match status" value="4"/>
</dbReference>
<feature type="disulfide bond" evidence="17">
    <location>
        <begin position="131"/>
        <end position="146"/>
    </location>
</feature>
<dbReference type="FunFam" id="2.10.25.10:FF:000033">
    <property type="entry name" value="Laminin subunit alpha 2"/>
    <property type="match status" value="1"/>
</dbReference>
<dbReference type="PROSITE" id="PS01209">
    <property type="entry name" value="LDLRA_1"/>
    <property type="match status" value="3"/>
</dbReference>
<comment type="subcellular location">
    <subcellularLocation>
        <location evidence="3">Endomembrane system</location>
    </subcellularLocation>
    <subcellularLocation>
        <location evidence="1">Membrane</location>
        <topology evidence="1">Single-pass membrane protein</topology>
    </subcellularLocation>
    <subcellularLocation>
        <location evidence="2">Secreted</location>
        <location evidence="2">Extracellular space</location>
        <location evidence="2">Extracellular matrix</location>
        <location evidence="2">Basement membrane</location>
    </subcellularLocation>
</comment>
<proteinExistence type="predicted"/>
<feature type="disulfide bond" evidence="17">
    <location>
        <begin position="45"/>
        <end position="60"/>
    </location>
</feature>
<dbReference type="FunFam" id="4.10.400.10:FF:000062">
    <property type="entry name" value="Terribly reduced optic lobes, isoform AI"/>
    <property type="match status" value="1"/>
</dbReference>
<dbReference type="GO" id="GO:0048731">
    <property type="term" value="P:system development"/>
    <property type="evidence" value="ECO:0007669"/>
    <property type="project" value="UniProtKB-ARBA"/>
</dbReference>
<evidence type="ECO:0000256" key="10">
    <source>
        <dbReference type="ARBA" id="ARBA00022989"/>
    </source>
</evidence>
<feature type="disulfide bond" evidence="17">
    <location>
        <begin position="9"/>
        <end position="24"/>
    </location>
</feature>
<dbReference type="Pfam" id="PF07679">
    <property type="entry name" value="I-set"/>
    <property type="match status" value="1"/>
</dbReference>
<dbReference type="SUPFAM" id="SSF57196">
    <property type="entry name" value="EGF/Laminin"/>
    <property type="match status" value="3"/>
</dbReference>
<dbReference type="CDD" id="cd00112">
    <property type="entry name" value="LDLa"/>
    <property type="match status" value="7"/>
</dbReference>
<feature type="disulfide bond" evidence="17">
    <location>
        <begin position="362"/>
        <end position="377"/>
    </location>
</feature>
<evidence type="ECO:0008006" key="25">
    <source>
        <dbReference type="Google" id="ProtNLM"/>
    </source>
</evidence>
<feature type="disulfide bond" evidence="17">
    <location>
        <begin position="26"/>
        <end position="38"/>
    </location>
</feature>
<reference evidence="23" key="1">
    <citation type="submission" date="2021-12" db="EMBL/GenBank/DDBJ databases">
        <authorList>
            <person name="King R."/>
        </authorList>
    </citation>
    <scope>NUCLEOTIDE SEQUENCE</scope>
</reference>
<feature type="disulfide bond" evidence="17">
    <location>
        <begin position="260"/>
        <end position="272"/>
    </location>
</feature>
<feature type="disulfide bond" evidence="17">
    <location>
        <begin position="299"/>
        <end position="311"/>
    </location>
</feature>
<dbReference type="FunFam" id="4.10.400.10:FF:000034">
    <property type="entry name" value="Low-density lipoprotein receptor-related protein 2"/>
    <property type="match status" value="1"/>
</dbReference>
<evidence type="ECO:0000256" key="17">
    <source>
        <dbReference type="PROSITE-ProRule" id="PRU00124"/>
    </source>
</evidence>
<dbReference type="GO" id="GO:0009887">
    <property type="term" value="P:animal organ morphogenesis"/>
    <property type="evidence" value="ECO:0007669"/>
    <property type="project" value="TreeGrafter"/>
</dbReference>
<dbReference type="InterPro" id="IPR003599">
    <property type="entry name" value="Ig_sub"/>
</dbReference>
<keyword evidence="7" id="KW-0732">Signal</keyword>
<dbReference type="InterPro" id="IPR013098">
    <property type="entry name" value="Ig_I-set"/>
</dbReference>
<dbReference type="InterPro" id="IPR002172">
    <property type="entry name" value="LDrepeatLR_classA_rpt"/>
</dbReference>
<dbReference type="CDD" id="cd00055">
    <property type="entry name" value="EGF_Lam"/>
    <property type="match status" value="3"/>
</dbReference>
<dbReference type="PRINTS" id="PR00261">
    <property type="entry name" value="LDLRECEPTOR"/>
</dbReference>
<evidence type="ECO:0000256" key="2">
    <source>
        <dbReference type="ARBA" id="ARBA00004302"/>
    </source>
</evidence>
<dbReference type="PROSITE" id="PS50026">
    <property type="entry name" value="EGF_3"/>
    <property type="match status" value="1"/>
</dbReference>
<evidence type="ECO:0000256" key="1">
    <source>
        <dbReference type="ARBA" id="ARBA00004167"/>
    </source>
</evidence>
<evidence type="ECO:0000256" key="4">
    <source>
        <dbReference type="ARBA" id="ARBA00022525"/>
    </source>
</evidence>
<evidence type="ECO:0000313" key="23">
    <source>
        <dbReference type="EMBL" id="CAH0385497.1"/>
    </source>
</evidence>
<dbReference type="SMART" id="SM00192">
    <property type="entry name" value="LDLa"/>
    <property type="match status" value="6"/>
</dbReference>
<evidence type="ECO:0000256" key="13">
    <source>
        <dbReference type="ARBA" id="ARBA00023170"/>
    </source>
</evidence>
<feature type="disulfide bond" evidence="17">
    <location>
        <begin position="85"/>
        <end position="100"/>
    </location>
</feature>
<dbReference type="EMBL" id="OU963863">
    <property type="protein sequence ID" value="CAH0385497.1"/>
    <property type="molecule type" value="Genomic_DNA"/>
</dbReference>
<dbReference type="Pfam" id="PF00057">
    <property type="entry name" value="Ldl_recept_a"/>
    <property type="match status" value="6"/>
</dbReference>
<dbReference type="SUPFAM" id="SSF48726">
    <property type="entry name" value="Immunoglobulin"/>
    <property type="match status" value="3"/>
</dbReference>